<reference evidence="3 4" key="1">
    <citation type="submission" date="2021-08" db="EMBL/GenBank/DDBJ databases">
        <title>WGS of actinomycetes from Thailand.</title>
        <authorList>
            <person name="Thawai C."/>
        </authorList>
    </citation>
    <scope>NUCLEOTIDE SEQUENCE [LARGE SCALE GENOMIC DNA]</scope>
    <source>
        <strain evidence="3 4">PLK6-54</strain>
    </source>
</reference>
<dbReference type="Pfam" id="PF13672">
    <property type="entry name" value="PP2C_2"/>
    <property type="match status" value="1"/>
</dbReference>
<feature type="compositionally biased region" description="Basic and acidic residues" evidence="1">
    <location>
        <begin position="360"/>
        <end position="371"/>
    </location>
</feature>
<evidence type="ECO:0000256" key="1">
    <source>
        <dbReference type="SAM" id="MobiDB-lite"/>
    </source>
</evidence>
<evidence type="ECO:0000259" key="2">
    <source>
        <dbReference type="Pfam" id="PF13672"/>
    </source>
</evidence>
<dbReference type="Proteomes" id="UP000778578">
    <property type="component" value="Unassembled WGS sequence"/>
</dbReference>
<sequence>MRLRRPTAPPPPPSWPRPTRNVPPAPRDPEPAPGGGVPAQAGERGAEGSPGGEVEEAARGTSEEWPGAWDSPGVRDEPPGWRQDRPDIPQGRTAEADARRDERWRADSAPESSTDDGADRRQADAAPDVRGQGAERPRRLSDEGSGDVPVQAWYGEVPQPSQGEDVPYARRAADDTRAPLKDADSGGTWGEDGPEPAADDVGPEPAEFEDEQAGGVGTWDPWAAPPTFGPPPEPAPPVEEPESRPWDVWSAPPTFPEPTRAAEQENAPAAPPAAHEPPPAQPWAAWVTPRPRTTLPPPTEPTAPSAAESWGTPQVPGHSAPSAAEPAPDAAERAPQEPAWTDRGAQPPVPESEEADEPPVEYRDEPRDAGRETSAAPDAAGSDFWWSEGRQDTSAEPLPGGRRKPERENEGQPAGEFGPAPEAEAREGAKSTSADGSDVWWVGRGTEAPPESASGHGTEAGREAVSEPSAVFGAEAESGRGVSSGPDAGSEAWWAGRRDDGSPESAPGTWAEPEAVAENRGEAEVEIGDRPSGAQLDDEAEPVAAAQENSPAEADAPHGSSPEAHPIEADLASGEQEADPEPPSEAGVEPEHPASVEPETWRADRGHEAPPEPAADADRQAEEPQPEAPFASGAGPEPQPAPGSGSGADPADPGPEATHGTSSASEDVQPESGPETEVARGAGCVPEPRDGDGTSASQREAAAASPPAADESTTEAPTQGRPTRFVEGPVRWAPELPPGWVAADEAVRAGIAGPEVGDPEVVGGRPPTYGAEPTAWPEADPDGLDGLVPDTVLDGARYGRLTLRTVSLRGDSARYRGQPRRDALLTARFGGGEDALLLVAMASGARGSDEAHRAAQDTVRWMAGAVGRSRARLAEDLRAARRGSLKSGLHRLTDRCYGRLRARGEDLGLEEGAYTASLRCLLLPADPECRIRLFFGVGEGGLFRIRGGTWQDLDLAPDEASAPFRFRATVAQPGDALLMCSDGLAEPLRGEPQLSTHLAARWGGAAVPGLAAYLSDVQTRVKGYADDRTAVTVWDA</sequence>
<feature type="compositionally biased region" description="Basic and acidic residues" evidence="1">
    <location>
        <begin position="167"/>
        <end position="184"/>
    </location>
</feature>
<feature type="compositionally biased region" description="Basic and acidic residues" evidence="1">
    <location>
        <begin position="517"/>
        <end position="529"/>
    </location>
</feature>
<dbReference type="EMBL" id="JAINZZ010000011">
    <property type="protein sequence ID" value="MBY8878439.1"/>
    <property type="molecule type" value="Genomic_DNA"/>
</dbReference>
<feature type="compositionally biased region" description="Basic and acidic residues" evidence="1">
    <location>
        <begin position="133"/>
        <end position="142"/>
    </location>
</feature>
<evidence type="ECO:0000313" key="3">
    <source>
        <dbReference type="EMBL" id="MBY8878439.1"/>
    </source>
</evidence>
<feature type="compositionally biased region" description="Pro residues" evidence="1">
    <location>
        <begin position="7"/>
        <end position="26"/>
    </location>
</feature>
<keyword evidence="4" id="KW-1185">Reference proteome</keyword>
<protein>
    <submittedName>
        <fullName evidence="3">Protein phosphatase 2C domain-containing protein</fullName>
    </submittedName>
</protein>
<name>A0ABS7Q5K4_9ACTN</name>
<feature type="compositionally biased region" description="Basic and acidic residues" evidence="1">
    <location>
        <begin position="73"/>
        <end position="87"/>
    </location>
</feature>
<feature type="compositionally biased region" description="Basic and acidic residues" evidence="1">
    <location>
        <begin position="589"/>
        <end position="622"/>
    </location>
</feature>
<feature type="compositionally biased region" description="Low complexity" evidence="1">
    <location>
        <begin position="411"/>
        <end position="422"/>
    </location>
</feature>
<feature type="compositionally biased region" description="Basic and acidic residues" evidence="1">
    <location>
        <begin position="94"/>
        <end position="108"/>
    </location>
</feature>
<feature type="compositionally biased region" description="Acidic residues" evidence="1">
    <location>
        <begin position="192"/>
        <end position="212"/>
    </location>
</feature>
<feature type="compositionally biased region" description="Low complexity" evidence="1">
    <location>
        <begin position="282"/>
        <end position="293"/>
    </location>
</feature>
<gene>
    <name evidence="3" type="ORF">K7862_12450</name>
</gene>
<feature type="domain" description="PPM-type phosphatase" evidence="2">
    <location>
        <begin position="809"/>
        <end position="1014"/>
    </location>
</feature>
<feature type="compositionally biased region" description="Pro residues" evidence="1">
    <location>
        <begin position="269"/>
        <end position="281"/>
    </location>
</feature>
<comment type="caution">
    <text evidence="3">The sequence shown here is derived from an EMBL/GenBank/DDBJ whole genome shotgun (WGS) entry which is preliminary data.</text>
</comment>
<evidence type="ECO:0000313" key="4">
    <source>
        <dbReference type="Proteomes" id="UP000778578"/>
    </source>
</evidence>
<feature type="compositionally biased region" description="Pro residues" evidence="1">
    <location>
        <begin position="223"/>
        <end position="238"/>
    </location>
</feature>
<accession>A0ABS7Q5K4</accession>
<feature type="region of interest" description="Disordered" evidence="1">
    <location>
        <begin position="1"/>
        <end position="731"/>
    </location>
</feature>
<organism evidence="3 4">
    <name type="scientific">Actinacidiphila acidipaludis</name>
    <dbReference type="NCBI Taxonomy" id="2873382"/>
    <lineage>
        <taxon>Bacteria</taxon>
        <taxon>Bacillati</taxon>
        <taxon>Actinomycetota</taxon>
        <taxon>Actinomycetes</taxon>
        <taxon>Kitasatosporales</taxon>
        <taxon>Streptomycetaceae</taxon>
        <taxon>Actinacidiphila</taxon>
    </lineage>
</organism>
<feature type="compositionally biased region" description="Low complexity" evidence="1">
    <location>
        <begin position="695"/>
        <end position="711"/>
    </location>
</feature>
<feature type="compositionally biased region" description="Low complexity" evidence="1">
    <location>
        <begin position="320"/>
        <end position="329"/>
    </location>
</feature>
<proteinExistence type="predicted"/>
<dbReference type="InterPro" id="IPR001932">
    <property type="entry name" value="PPM-type_phosphatase-like_dom"/>
</dbReference>